<sequence>MPALFIILHELHHSVFRKPDQLSPLVKEHLECTKNHFKQLCVQFGEGECHSGIRTVYEDAPDVEALRTAYDIFSNIYSQQKKNVYFKKYRVTRDQAFFYSVGMNWCTEEEYATHSKTDPHSPLLIRLNGMVSLMPEFTRAFKCREGDRMYSDDQTTCHIFGNNNQLEK</sequence>
<dbReference type="GO" id="GO:0016485">
    <property type="term" value="P:protein processing"/>
    <property type="evidence" value="ECO:0007669"/>
    <property type="project" value="TreeGrafter"/>
</dbReference>
<dbReference type="Gene3D" id="3.40.390.10">
    <property type="entry name" value="Collagenase (Catalytic Domain)"/>
    <property type="match status" value="1"/>
</dbReference>
<comment type="caution">
    <text evidence="2">The sequence shown here is derived from an EMBL/GenBank/DDBJ whole genome shotgun (WGS) entry which is preliminary data.</text>
</comment>
<organism evidence="2 3">
    <name type="scientific">Pristionchus fissidentatus</name>
    <dbReference type="NCBI Taxonomy" id="1538716"/>
    <lineage>
        <taxon>Eukaryota</taxon>
        <taxon>Metazoa</taxon>
        <taxon>Ecdysozoa</taxon>
        <taxon>Nematoda</taxon>
        <taxon>Chromadorea</taxon>
        <taxon>Rhabditida</taxon>
        <taxon>Rhabditina</taxon>
        <taxon>Diplogasteromorpha</taxon>
        <taxon>Diplogasteroidea</taxon>
        <taxon>Neodiplogasteridae</taxon>
        <taxon>Pristionchus</taxon>
    </lineage>
</organism>
<reference evidence="2" key="1">
    <citation type="submission" date="2023-10" db="EMBL/GenBank/DDBJ databases">
        <title>Genome assembly of Pristionchus species.</title>
        <authorList>
            <person name="Yoshida K."/>
            <person name="Sommer R.J."/>
        </authorList>
    </citation>
    <scope>NUCLEOTIDE SEQUENCE</scope>
    <source>
        <strain evidence="2">RS5133</strain>
    </source>
</reference>
<dbReference type="InterPro" id="IPR000718">
    <property type="entry name" value="Peptidase_M13"/>
</dbReference>
<dbReference type="Pfam" id="PF01431">
    <property type="entry name" value="Peptidase_M13"/>
    <property type="match status" value="1"/>
</dbReference>
<dbReference type="InterPro" id="IPR024079">
    <property type="entry name" value="MetalloPept_cat_dom_sf"/>
</dbReference>
<dbReference type="AlphaFoldDB" id="A0AAV5WYR2"/>
<dbReference type="EMBL" id="BTSY01000007">
    <property type="protein sequence ID" value="GMT36635.1"/>
    <property type="molecule type" value="Genomic_DNA"/>
</dbReference>
<dbReference type="SUPFAM" id="SSF55486">
    <property type="entry name" value="Metalloproteases ('zincins'), catalytic domain"/>
    <property type="match status" value="1"/>
</dbReference>
<keyword evidence="3" id="KW-1185">Reference proteome</keyword>
<evidence type="ECO:0000313" key="2">
    <source>
        <dbReference type="EMBL" id="GMT36635.1"/>
    </source>
</evidence>
<dbReference type="PANTHER" id="PTHR11733">
    <property type="entry name" value="ZINC METALLOPROTEASE FAMILY M13 NEPRILYSIN-RELATED"/>
    <property type="match status" value="1"/>
</dbReference>
<dbReference type="GO" id="GO:0004222">
    <property type="term" value="F:metalloendopeptidase activity"/>
    <property type="evidence" value="ECO:0007669"/>
    <property type="project" value="InterPro"/>
</dbReference>
<gene>
    <name evidence="2" type="ORF">PFISCL1PPCAC_27932</name>
</gene>
<evidence type="ECO:0000313" key="3">
    <source>
        <dbReference type="Proteomes" id="UP001432322"/>
    </source>
</evidence>
<name>A0AAV5WYR2_9BILA</name>
<dbReference type="Proteomes" id="UP001432322">
    <property type="component" value="Unassembled WGS sequence"/>
</dbReference>
<protein>
    <recommendedName>
        <fullName evidence="1">Peptidase M13 C-terminal domain-containing protein</fullName>
    </recommendedName>
</protein>
<dbReference type="GO" id="GO:0005886">
    <property type="term" value="C:plasma membrane"/>
    <property type="evidence" value="ECO:0007669"/>
    <property type="project" value="TreeGrafter"/>
</dbReference>
<accession>A0AAV5WYR2</accession>
<dbReference type="PROSITE" id="PS51885">
    <property type="entry name" value="NEPRILYSIN"/>
    <property type="match status" value="1"/>
</dbReference>
<proteinExistence type="predicted"/>
<dbReference type="PANTHER" id="PTHR11733:SF208">
    <property type="entry name" value="PEPTIDASE M13 C-TERMINAL DOMAIN-CONTAINING PROTEIN"/>
    <property type="match status" value="1"/>
</dbReference>
<feature type="domain" description="Peptidase M13 C-terminal" evidence="1">
    <location>
        <begin position="26"/>
        <end position="157"/>
    </location>
</feature>
<dbReference type="InterPro" id="IPR018497">
    <property type="entry name" value="Peptidase_M13_C"/>
</dbReference>
<evidence type="ECO:0000259" key="1">
    <source>
        <dbReference type="Pfam" id="PF01431"/>
    </source>
</evidence>